<reference evidence="2" key="2">
    <citation type="journal article" date="2018" name="BMC Genomics">
        <title>Genomic insights into host adaptation between the wheat stripe rust pathogen (Puccinia striiformis f. sp. tritici) and the barley stripe rust pathogen (Puccinia striiformis f. sp. hordei).</title>
        <authorList>
            <person name="Xia C."/>
            <person name="Wang M."/>
            <person name="Yin C."/>
            <person name="Cornejo O.E."/>
            <person name="Hulbert S.H."/>
            <person name="Chen X."/>
        </authorList>
    </citation>
    <scope>NUCLEOTIDE SEQUENCE [LARGE SCALE GENOMIC DNA]</scope>
    <source>
        <strain evidence="2">93TX-2</strain>
    </source>
</reference>
<comment type="caution">
    <text evidence="1">The sequence shown here is derived from an EMBL/GenBank/DDBJ whole genome shotgun (WGS) entry which is preliminary data.</text>
</comment>
<reference evidence="2" key="3">
    <citation type="journal article" date="2018" name="Mol. Plant Microbe Interact.">
        <title>Genome sequence resources for the wheat stripe rust pathogen (Puccinia striiformis f. sp. tritici) and the barley stripe rust pathogen (Puccinia striiformis f. sp. hordei).</title>
        <authorList>
            <person name="Xia C."/>
            <person name="Wang M."/>
            <person name="Yin C."/>
            <person name="Cornejo O.E."/>
            <person name="Hulbert S.H."/>
            <person name="Chen X."/>
        </authorList>
    </citation>
    <scope>NUCLEOTIDE SEQUENCE [LARGE SCALE GENOMIC DNA]</scope>
    <source>
        <strain evidence="2">93TX-2</strain>
    </source>
</reference>
<feature type="non-terminal residue" evidence="1">
    <location>
        <position position="1"/>
    </location>
</feature>
<dbReference type="EMBL" id="PKSM01000408">
    <property type="protein sequence ID" value="POV95610.1"/>
    <property type="molecule type" value="Genomic_DNA"/>
</dbReference>
<sequence>TIPTTQREIITTTLYTHTPIPPSIIARGWSDGHLLPAQLSQFGRHCLQYHVGVEKVWHNTNLVKVVPSTKDVTC</sequence>
<evidence type="ECO:0000313" key="2">
    <source>
        <dbReference type="Proteomes" id="UP000238274"/>
    </source>
</evidence>
<gene>
    <name evidence="1" type="ORF">PSHT_15580</name>
</gene>
<evidence type="ECO:0000313" key="1">
    <source>
        <dbReference type="EMBL" id="POV95610.1"/>
    </source>
</evidence>
<dbReference type="VEuPathDB" id="FungiDB:PSTT_13878"/>
<accession>A0A2S4UED6</accession>
<organism evidence="1 2">
    <name type="scientific">Puccinia striiformis</name>
    <dbReference type="NCBI Taxonomy" id="27350"/>
    <lineage>
        <taxon>Eukaryota</taxon>
        <taxon>Fungi</taxon>
        <taxon>Dikarya</taxon>
        <taxon>Basidiomycota</taxon>
        <taxon>Pucciniomycotina</taxon>
        <taxon>Pucciniomycetes</taxon>
        <taxon>Pucciniales</taxon>
        <taxon>Pucciniaceae</taxon>
        <taxon>Puccinia</taxon>
    </lineage>
</organism>
<reference evidence="1 2" key="1">
    <citation type="submission" date="2017-12" db="EMBL/GenBank/DDBJ databases">
        <title>Gene loss provides genomic basis for host adaptation in cereal stripe rust fungi.</title>
        <authorList>
            <person name="Xia C."/>
        </authorList>
    </citation>
    <scope>NUCLEOTIDE SEQUENCE [LARGE SCALE GENOMIC DNA]</scope>
    <source>
        <strain evidence="1 2">93TX-2</strain>
    </source>
</reference>
<name>A0A2S4UED6_9BASI</name>
<dbReference type="Proteomes" id="UP000238274">
    <property type="component" value="Unassembled WGS sequence"/>
</dbReference>
<protein>
    <submittedName>
        <fullName evidence="1">Uncharacterized protein</fullName>
    </submittedName>
</protein>
<dbReference type="VEuPathDB" id="FungiDB:PSHT_15580"/>
<proteinExistence type="predicted"/>
<keyword evidence="2" id="KW-1185">Reference proteome</keyword>